<dbReference type="Proteomes" id="UP000247647">
    <property type="component" value="Unassembled WGS sequence"/>
</dbReference>
<proteinExistence type="predicted"/>
<keyword evidence="1" id="KW-0472">Membrane</keyword>
<keyword evidence="1" id="KW-0812">Transmembrane</keyword>
<reference evidence="2" key="1">
    <citation type="submission" date="2016-12" db="EMBL/GenBank/DDBJ databases">
        <title>The genomes of Aspergillus section Nigri reveals drivers in fungal speciation.</title>
        <authorList>
            <consortium name="DOE Joint Genome Institute"/>
            <person name="Vesth T.C."/>
            <person name="Nybo J."/>
            <person name="Theobald S."/>
            <person name="Brandl J."/>
            <person name="Frisvad J.C."/>
            <person name="Nielsen K.F."/>
            <person name="Lyhne E.K."/>
            <person name="Kogle M.E."/>
            <person name="Kuo A."/>
            <person name="Riley R."/>
            <person name="Clum A."/>
            <person name="Nolan M."/>
            <person name="Lipzen A."/>
            <person name="Salamov A."/>
            <person name="Henrissat B."/>
            <person name="Wiebenga A."/>
            <person name="De Vries R.P."/>
            <person name="Grigoriev I.V."/>
            <person name="Mortensen U.H."/>
            <person name="Andersen M.R."/>
            <person name="Baker S.E."/>
        </authorList>
    </citation>
    <scope>NUCLEOTIDE SEQUENCE [LARGE SCALE GENOMIC DNA]</scope>
    <source>
        <strain evidence="2">CBS 115656</strain>
    </source>
</reference>
<evidence type="ECO:0000313" key="3">
    <source>
        <dbReference type="Proteomes" id="UP000247647"/>
    </source>
</evidence>
<feature type="transmembrane region" description="Helical" evidence="1">
    <location>
        <begin position="87"/>
        <end position="109"/>
    </location>
</feature>
<evidence type="ECO:0000313" key="2">
    <source>
        <dbReference type="EMBL" id="PYH37455.1"/>
    </source>
</evidence>
<gene>
    <name evidence="2" type="ORF">BO87DRAFT_207328</name>
</gene>
<protein>
    <submittedName>
        <fullName evidence="2">Uncharacterized protein</fullName>
    </submittedName>
</protein>
<keyword evidence="1" id="KW-1133">Transmembrane helix</keyword>
<organism evidence="2 3">
    <name type="scientific">Aspergillus neoniger (strain CBS 115656)</name>
    <dbReference type="NCBI Taxonomy" id="1448310"/>
    <lineage>
        <taxon>Eukaryota</taxon>
        <taxon>Fungi</taxon>
        <taxon>Dikarya</taxon>
        <taxon>Ascomycota</taxon>
        <taxon>Pezizomycotina</taxon>
        <taxon>Eurotiomycetes</taxon>
        <taxon>Eurotiomycetidae</taxon>
        <taxon>Eurotiales</taxon>
        <taxon>Aspergillaceae</taxon>
        <taxon>Aspergillus</taxon>
        <taxon>Aspergillus subgen. Circumdati</taxon>
    </lineage>
</organism>
<dbReference type="AlphaFoldDB" id="A0A318YRY0"/>
<name>A0A318YRY0_ASPNB</name>
<dbReference type="RefSeq" id="XP_025482933.1">
    <property type="nucleotide sequence ID" value="XM_025618603.1"/>
</dbReference>
<feature type="transmembrane region" description="Helical" evidence="1">
    <location>
        <begin position="57"/>
        <end position="75"/>
    </location>
</feature>
<accession>A0A318YRY0</accession>
<sequence length="115" mass="13358">MGQILVPDKYVFPLSRSLFLFPGGPITGLYRIRVAIVGAAVVWPIEEQAFLRLVPRSGYFTIFRSTYLLLVLFFYSPFIERITYHRLIPNIFSTIYYYLTLVVLAIPMMNSRDVL</sequence>
<evidence type="ECO:0000256" key="1">
    <source>
        <dbReference type="SAM" id="Phobius"/>
    </source>
</evidence>
<dbReference type="EMBL" id="KZ821450">
    <property type="protein sequence ID" value="PYH37455.1"/>
    <property type="molecule type" value="Genomic_DNA"/>
</dbReference>
<dbReference type="GeneID" id="37121059"/>
<keyword evidence="3" id="KW-1185">Reference proteome</keyword>